<comment type="caution">
    <text evidence="2">The sequence shown here is derived from an EMBL/GenBank/DDBJ whole genome shotgun (WGS) entry which is preliminary data.</text>
</comment>
<keyword evidence="3" id="KW-1185">Reference proteome</keyword>
<name>A0A420VEG2_9BACI</name>
<protein>
    <submittedName>
        <fullName evidence="2">Uncharacterized protein</fullName>
    </submittedName>
</protein>
<evidence type="ECO:0000313" key="2">
    <source>
        <dbReference type="EMBL" id="RKO61798.1"/>
    </source>
</evidence>
<feature type="region of interest" description="Disordered" evidence="1">
    <location>
        <begin position="185"/>
        <end position="219"/>
    </location>
</feature>
<accession>A0A420VEG2</accession>
<sequence>MRKEPKIEKRPREKIMIRYRSRECSLEEWAKSFGLPPSLLRKYIQKGISGEVLIPLIKDILKICSPDRSGGIHVTIHGVTKTLKEWAEKSGLPYSLLYQRLRSGSPPEYLLLDSKAFRIMQGKRRKEKNLKKVSKGNPLISIGGETKTLREWAETSGIPYITLYQRIRHGWKPEELLLPIGTRRKKVSNDETSPKKERKAALVKTPDSSEDTSPARMKKKPMQIELDGKRWRLSELEKMFGIPTTRIYGRLRQGKTGWQLLFPKDPTYLRIAGVTMLFKEWQQELGYSDKEMVELYWKYQRGLTKEEEQEIQKQRKHLYIGVKSP</sequence>
<gene>
    <name evidence="2" type="ORF">Cdeb_01291</name>
</gene>
<evidence type="ECO:0000256" key="1">
    <source>
        <dbReference type="SAM" id="MobiDB-lite"/>
    </source>
</evidence>
<dbReference type="EMBL" id="AZRV01000035">
    <property type="protein sequence ID" value="RKO61798.1"/>
    <property type="molecule type" value="Genomic_DNA"/>
</dbReference>
<dbReference type="AlphaFoldDB" id="A0A420VEG2"/>
<proteinExistence type="predicted"/>
<organism evidence="2 3">
    <name type="scientific">Caldibacillus debilis GB1</name>
    <dbReference type="NCBI Taxonomy" id="1339248"/>
    <lineage>
        <taxon>Bacteria</taxon>
        <taxon>Bacillati</taxon>
        <taxon>Bacillota</taxon>
        <taxon>Bacilli</taxon>
        <taxon>Bacillales</taxon>
        <taxon>Bacillaceae</taxon>
        <taxon>Caldibacillus</taxon>
    </lineage>
</organism>
<evidence type="ECO:0000313" key="3">
    <source>
        <dbReference type="Proteomes" id="UP000286235"/>
    </source>
</evidence>
<dbReference type="RefSeq" id="WP_120669223.1">
    <property type="nucleotide sequence ID" value="NZ_AZRV01000035.1"/>
</dbReference>
<reference evidence="2 3" key="1">
    <citation type="submission" date="2013-12" db="EMBL/GenBank/DDBJ databases">
        <title>Genome and proteome characterization of Caldibacillus debilis GB1 derived from a cellulolytic aero-tolerant co-culture.</title>
        <authorList>
            <person name="Wushke S.T."/>
            <person name="Zhang X."/>
            <person name="Fristensky B."/>
            <person name="Wilkins J.A."/>
            <person name="Levin D.B."/>
            <person name="Sparling R."/>
        </authorList>
    </citation>
    <scope>NUCLEOTIDE SEQUENCE [LARGE SCALE GENOMIC DNA]</scope>
    <source>
        <strain evidence="2 3">GB1</strain>
    </source>
</reference>
<dbReference type="Proteomes" id="UP000286235">
    <property type="component" value="Unassembled WGS sequence"/>
</dbReference>